<keyword evidence="2" id="KW-1185">Reference proteome</keyword>
<accession>A0ACB8GDW7</accession>
<gene>
    <name evidence="1" type="ORF">K3G42_031664</name>
</gene>
<evidence type="ECO:0000313" key="2">
    <source>
        <dbReference type="Proteomes" id="UP000827872"/>
    </source>
</evidence>
<organism evidence="1 2">
    <name type="scientific">Sphaerodactylus townsendi</name>
    <dbReference type="NCBI Taxonomy" id="933632"/>
    <lineage>
        <taxon>Eukaryota</taxon>
        <taxon>Metazoa</taxon>
        <taxon>Chordata</taxon>
        <taxon>Craniata</taxon>
        <taxon>Vertebrata</taxon>
        <taxon>Euteleostomi</taxon>
        <taxon>Lepidosauria</taxon>
        <taxon>Squamata</taxon>
        <taxon>Bifurcata</taxon>
        <taxon>Gekkota</taxon>
        <taxon>Sphaerodactylidae</taxon>
        <taxon>Sphaerodactylus</taxon>
    </lineage>
</organism>
<dbReference type="EMBL" id="CM037614">
    <property type="protein sequence ID" value="KAH8017665.1"/>
    <property type="molecule type" value="Genomic_DNA"/>
</dbReference>
<reference evidence="1" key="1">
    <citation type="submission" date="2021-08" db="EMBL/GenBank/DDBJ databases">
        <title>The first chromosome-level gecko genome reveals the dynamic sex chromosomes of Neotropical dwarf geckos (Sphaerodactylidae: Sphaerodactylus).</title>
        <authorList>
            <person name="Pinto B.J."/>
            <person name="Keating S.E."/>
            <person name="Gamble T."/>
        </authorList>
    </citation>
    <scope>NUCLEOTIDE SEQUENCE</scope>
    <source>
        <strain evidence="1">TG3544</strain>
    </source>
</reference>
<sequence length="184" mass="20009">MTTPARPWTEAEQTNLEQSEQRRATSRPLSGAPAPQGLPRHAGKKRGGTLPACPPKGEKPRPKLLKYPQTGPYGCEPCGLKAKYTTLPGLARHYSYIHGREPLLDLLADCEATFKKMKGVVYHHQTCDRGFKNQQQPTAAPASQKKNWKKPTALPLARSSASAPPLRSPPDSTAAHASASAQQR</sequence>
<name>A0ACB8GDW7_9SAUR</name>
<proteinExistence type="predicted"/>
<protein>
    <submittedName>
        <fullName evidence="1">Uncharacterized protein</fullName>
    </submittedName>
</protein>
<comment type="caution">
    <text evidence="1">The sequence shown here is derived from an EMBL/GenBank/DDBJ whole genome shotgun (WGS) entry which is preliminary data.</text>
</comment>
<evidence type="ECO:0000313" key="1">
    <source>
        <dbReference type="EMBL" id="KAH8017665.1"/>
    </source>
</evidence>
<dbReference type="Proteomes" id="UP000827872">
    <property type="component" value="Linkage Group LG01"/>
</dbReference>